<organism evidence="10 11">
    <name type="scientific">Saccharospirillum mangrovi</name>
    <dbReference type="NCBI Taxonomy" id="2161747"/>
    <lineage>
        <taxon>Bacteria</taxon>
        <taxon>Pseudomonadati</taxon>
        <taxon>Pseudomonadota</taxon>
        <taxon>Gammaproteobacteria</taxon>
        <taxon>Oceanospirillales</taxon>
        <taxon>Saccharospirillaceae</taxon>
        <taxon>Saccharospirillum</taxon>
    </lineage>
</organism>
<dbReference type="InterPro" id="IPR006439">
    <property type="entry name" value="HAD-SF_hydro_IA"/>
</dbReference>
<comment type="caution">
    <text evidence="10">The sequence shown here is derived from an EMBL/GenBank/DDBJ whole genome shotgun (WGS) entry which is preliminary data.</text>
</comment>
<dbReference type="NCBIfam" id="TIGR01549">
    <property type="entry name" value="HAD-SF-IA-v1"/>
    <property type="match status" value="1"/>
</dbReference>
<evidence type="ECO:0000256" key="7">
    <source>
        <dbReference type="ARBA" id="ARBA00022801"/>
    </source>
</evidence>
<evidence type="ECO:0000256" key="3">
    <source>
        <dbReference type="ARBA" id="ARBA00004818"/>
    </source>
</evidence>
<dbReference type="Gene3D" id="3.40.50.1000">
    <property type="entry name" value="HAD superfamily/HAD-like"/>
    <property type="match status" value="1"/>
</dbReference>
<gene>
    <name evidence="10" type="primary">gph</name>
    <name evidence="10" type="ORF">ACFOOG_06490</name>
</gene>
<keyword evidence="6" id="KW-0479">Metal-binding</keyword>
<evidence type="ECO:0000256" key="6">
    <source>
        <dbReference type="ARBA" id="ARBA00022723"/>
    </source>
</evidence>
<evidence type="ECO:0000256" key="5">
    <source>
        <dbReference type="ARBA" id="ARBA00013078"/>
    </source>
</evidence>
<proteinExistence type="inferred from homology"/>
<evidence type="ECO:0000256" key="8">
    <source>
        <dbReference type="ARBA" id="ARBA00022842"/>
    </source>
</evidence>
<dbReference type="EMBL" id="JBHRYR010000002">
    <property type="protein sequence ID" value="MFC3852479.1"/>
    <property type="molecule type" value="Genomic_DNA"/>
</dbReference>
<evidence type="ECO:0000313" key="10">
    <source>
        <dbReference type="EMBL" id="MFC3852479.1"/>
    </source>
</evidence>
<dbReference type="PANTHER" id="PTHR43434">
    <property type="entry name" value="PHOSPHOGLYCOLATE PHOSPHATASE"/>
    <property type="match status" value="1"/>
</dbReference>
<keyword evidence="8" id="KW-0460">Magnesium</keyword>
<dbReference type="EC" id="3.1.3.18" evidence="5"/>
<dbReference type="SFLD" id="SFLDS00003">
    <property type="entry name" value="Haloacid_Dehalogenase"/>
    <property type="match status" value="1"/>
</dbReference>
<dbReference type="Pfam" id="PF13419">
    <property type="entry name" value="HAD_2"/>
    <property type="match status" value="1"/>
</dbReference>
<keyword evidence="9" id="KW-0119">Carbohydrate metabolism</keyword>
<dbReference type="InterPro" id="IPR023214">
    <property type="entry name" value="HAD_sf"/>
</dbReference>
<name>A0ABV7ZV91_9GAMM</name>
<evidence type="ECO:0000256" key="1">
    <source>
        <dbReference type="ARBA" id="ARBA00000830"/>
    </source>
</evidence>
<dbReference type="PRINTS" id="PR00413">
    <property type="entry name" value="HADHALOGNASE"/>
</dbReference>
<comment type="cofactor">
    <cofactor evidence="2">
        <name>Mg(2+)</name>
        <dbReference type="ChEBI" id="CHEBI:18420"/>
    </cofactor>
</comment>
<dbReference type="GO" id="GO:0008967">
    <property type="term" value="F:phosphoglycolate phosphatase activity"/>
    <property type="evidence" value="ECO:0007669"/>
    <property type="project" value="UniProtKB-EC"/>
</dbReference>
<evidence type="ECO:0000313" key="11">
    <source>
        <dbReference type="Proteomes" id="UP001595617"/>
    </source>
</evidence>
<dbReference type="InterPro" id="IPR041492">
    <property type="entry name" value="HAD_2"/>
</dbReference>
<comment type="pathway">
    <text evidence="3">Organic acid metabolism; glycolate biosynthesis; glycolate from 2-phosphoglycolate: step 1/1.</text>
</comment>
<dbReference type="RefSeq" id="WP_380694646.1">
    <property type="nucleotide sequence ID" value="NZ_JBHRYR010000002.1"/>
</dbReference>
<dbReference type="PANTHER" id="PTHR43434:SF1">
    <property type="entry name" value="PHOSPHOGLYCOLATE PHOSPHATASE"/>
    <property type="match status" value="1"/>
</dbReference>
<dbReference type="NCBIfam" id="TIGR01449">
    <property type="entry name" value="PGP_bact"/>
    <property type="match status" value="1"/>
</dbReference>
<dbReference type="InterPro" id="IPR023198">
    <property type="entry name" value="PGP-like_dom2"/>
</dbReference>
<protein>
    <recommendedName>
        <fullName evidence="5">phosphoglycolate phosphatase</fullName>
        <ecNumber evidence="5">3.1.3.18</ecNumber>
    </recommendedName>
</protein>
<reference evidence="11" key="1">
    <citation type="journal article" date="2019" name="Int. J. Syst. Evol. Microbiol.">
        <title>The Global Catalogue of Microorganisms (GCM) 10K type strain sequencing project: providing services to taxonomists for standard genome sequencing and annotation.</title>
        <authorList>
            <consortium name="The Broad Institute Genomics Platform"/>
            <consortium name="The Broad Institute Genome Sequencing Center for Infectious Disease"/>
            <person name="Wu L."/>
            <person name="Ma J."/>
        </authorList>
    </citation>
    <scope>NUCLEOTIDE SEQUENCE [LARGE SCALE GENOMIC DNA]</scope>
    <source>
        <strain evidence="11">IBRC 10765</strain>
    </source>
</reference>
<comment type="catalytic activity">
    <reaction evidence="1">
        <text>2-phosphoglycolate + H2O = glycolate + phosphate</text>
        <dbReference type="Rhea" id="RHEA:14369"/>
        <dbReference type="ChEBI" id="CHEBI:15377"/>
        <dbReference type="ChEBI" id="CHEBI:29805"/>
        <dbReference type="ChEBI" id="CHEBI:43474"/>
        <dbReference type="ChEBI" id="CHEBI:58033"/>
        <dbReference type="EC" id="3.1.3.18"/>
    </reaction>
</comment>
<keyword evidence="11" id="KW-1185">Reference proteome</keyword>
<keyword evidence="7 10" id="KW-0378">Hydrolase</keyword>
<dbReference type="NCBIfam" id="TIGR01509">
    <property type="entry name" value="HAD-SF-IA-v3"/>
    <property type="match status" value="1"/>
</dbReference>
<dbReference type="SFLD" id="SFLDG01129">
    <property type="entry name" value="C1.5:_HAD__Beta-PGM__Phosphata"/>
    <property type="match status" value="1"/>
</dbReference>
<evidence type="ECO:0000256" key="9">
    <source>
        <dbReference type="ARBA" id="ARBA00023277"/>
    </source>
</evidence>
<dbReference type="Gene3D" id="1.10.150.240">
    <property type="entry name" value="Putative phosphatase, domain 2"/>
    <property type="match status" value="1"/>
</dbReference>
<dbReference type="SUPFAM" id="SSF56784">
    <property type="entry name" value="HAD-like"/>
    <property type="match status" value="1"/>
</dbReference>
<dbReference type="InterPro" id="IPR036412">
    <property type="entry name" value="HAD-like_sf"/>
</dbReference>
<evidence type="ECO:0000256" key="4">
    <source>
        <dbReference type="ARBA" id="ARBA00006171"/>
    </source>
</evidence>
<sequence length="222" mass="23754">MKAVLFDLDGTLVDSLPTIARGMQDALAILGLPSVTEEQVGHWIGEGTPVLARKAATAVGAQEHSDALFSQFFPSYLPHIPETPEIAGATELLQRLHMAGLHCALVTNKPRALTEPLLAALDWDRYLPVVICGDDLAERKPHPLPLQEACRRLNVDVADAVMVGDSRHDIAAARAAGMPVAALAGGYNHGEIIQGADFHGDTLQECGDWVLRNAKQFSKVSG</sequence>
<evidence type="ECO:0000256" key="2">
    <source>
        <dbReference type="ARBA" id="ARBA00001946"/>
    </source>
</evidence>
<accession>A0ABV7ZV91</accession>
<dbReference type="Proteomes" id="UP001595617">
    <property type="component" value="Unassembled WGS sequence"/>
</dbReference>
<dbReference type="InterPro" id="IPR037512">
    <property type="entry name" value="PGPase_prok"/>
</dbReference>
<dbReference type="InterPro" id="IPR050155">
    <property type="entry name" value="HAD-like_hydrolase_sf"/>
</dbReference>
<comment type="similarity">
    <text evidence="4">Belongs to the HAD-like hydrolase superfamily. CbbY/CbbZ/Gph/YieH family.</text>
</comment>
<dbReference type="SFLD" id="SFLDG01135">
    <property type="entry name" value="C1.5.6:_HAD__Beta-PGM__Phospha"/>
    <property type="match status" value="1"/>
</dbReference>